<geneLocation type="plasmid" evidence="1 2">
    <name>pl3WSM5005</name>
</geneLocation>
<name>A0A1I9YVQ2_9BURK</name>
<reference evidence="1" key="2">
    <citation type="submission" date="2021-06" db="EMBL/GenBank/DDBJ databases">
        <authorList>
            <person name="Rogers T.H."/>
            <person name="Ramsay J.P."/>
            <person name="Wang P."/>
            <person name="Terpolilli J."/>
        </authorList>
    </citation>
    <scope>NUCLEOTIDE SEQUENCE [LARGE SCALE GENOMIC DNA]</scope>
    <source>
        <strain evidence="1">WSM5005</strain>
        <plasmid evidence="1">pl3WSM5005</plasmid>
    </source>
</reference>
<sequence length="212" mass="23976">MIDFLERSKAPAAHRGISVRVLPGLDAVQMSRAAALHLYMLLQRYNWCLSSVNDYRIRWAEFWPARKPVERALLVLFVTANNGGEFGRRMVAVDAPVDFEAFELLPNVAPASPVVAREFDALLALHYSRLADQADICDWLRRRCPKEFALLVSIGGLSPAFRSGRLDPEHVRQSSRARFIECGWDRKGASALATAICRHLMWFYKTKEAALC</sequence>
<organism evidence="1 2">
    <name type="scientific">Paraburkholderia sprentiae WSM5005</name>
    <dbReference type="NCBI Taxonomy" id="754502"/>
    <lineage>
        <taxon>Bacteria</taxon>
        <taxon>Pseudomonadati</taxon>
        <taxon>Pseudomonadota</taxon>
        <taxon>Betaproteobacteria</taxon>
        <taxon>Burkholderiales</taxon>
        <taxon>Burkholderiaceae</taxon>
        <taxon>Paraburkholderia</taxon>
    </lineage>
</organism>
<dbReference type="RefSeq" id="WP_027193544.1">
    <property type="nucleotide sequence ID" value="NZ_AXBN01000062.1"/>
</dbReference>
<dbReference type="KEGG" id="pspw:BJG93_34360"/>
<protein>
    <submittedName>
        <fullName evidence="1">Uncharacterized protein</fullName>
    </submittedName>
</protein>
<keyword evidence="1" id="KW-0614">Plasmid</keyword>
<proteinExistence type="predicted"/>
<reference evidence="1" key="1">
    <citation type="submission" date="2016-09" db="EMBL/GenBank/DDBJ databases">
        <title>The Complete Genome of Burkholderia sprentiae wsm5005.</title>
        <authorList>
            <person name="De Meyer S."/>
            <person name="Wang P."/>
            <person name="Terpolilli J."/>
        </authorList>
    </citation>
    <scope>NUCLEOTIDE SEQUENCE [LARGE SCALE GENOMIC DNA]</scope>
    <source>
        <strain evidence="1">WSM5005</strain>
        <plasmid evidence="1">pl3WSM5005</plasmid>
    </source>
</reference>
<keyword evidence="2" id="KW-1185">Reference proteome</keyword>
<evidence type="ECO:0000313" key="1">
    <source>
        <dbReference type="EMBL" id="APA90304.2"/>
    </source>
</evidence>
<evidence type="ECO:0000313" key="2">
    <source>
        <dbReference type="Proteomes" id="UP000179860"/>
    </source>
</evidence>
<gene>
    <name evidence="1" type="ORF">BJG93_34360</name>
</gene>
<dbReference type="AlphaFoldDB" id="A0A1I9YVQ2"/>
<accession>A0A1I9YVQ2</accession>
<dbReference type="EMBL" id="CP017564">
    <property type="protein sequence ID" value="APA90304.2"/>
    <property type="molecule type" value="Genomic_DNA"/>
</dbReference>
<dbReference type="Proteomes" id="UP000179860">
    <property type="component" value="Plasmid pl3WSM5005"/>
</dbReference>